<reference evidence="2 3" key="1">
    <citation type="submission" date="2016-10" db="EMBL/GenBank/DDBJ databases">
        <authorList>
            <person name="de Groot N.N."/>
        </authorList>
    </citation>
    <scope>NUCLEOTIDE SEQUENCE [LARGE SCALE GENOMIC DNA]</scope>
    <source>
        <strain evidence="2 3">DSM 21650</strain>
    </source>
</reference>
<dbReference type="InterPro" id="IPR011047">
    <property type="entry name" value="Quinoprotein_ADH-like_sf"/>
</dbReference>
<organism evidence="2 3">
    <name type="scientific">Proteiniborus ethanoligenes</name>
    <dbReference type="NCBI Taxonomy" id="415015"/>
    <lineage>
        <taxon>Bacteria</taxon>
        <taxon>Bacillati</taxon>
        <taxon>Bacillota</taxon>
        <taxon>Clostridia</taxon>
        <taxon>Eubacteriales</taxon>
        <taxon>Proteiniborus</taxon>
    </lineage>
</organism>
<evidence type="ECO:0000313" key="3">
    <source>
        <dbReference type="Proteomes" id="UP000198625"/>
    </source>
</evidence>
<dbReference type="Pfam" id="PF18975">
    <property type="entry name" value="DUF5711"/>
    <property type="match status" value="1"/>
</dbReference>
<dbReference type="OrthoDB" id="1953571at2"/>
<keyword evidence="1" id="KW-1133">Transmembrane helix</keyword>
<keyword evidence="1" id="KW-0472">Membrane</keyword>
<evidence type="ECO:0000256" key="1">
    <source>
        <dbReference type="SAM" id="Phobius"/>
    </source>
</evidence>
<evidence type="ECO:0008006" key="4">
    <source>
        <dbReference type="Google" id="ProtNLM"/>
    </source>
</evidence>
<dbReference type="STRING" id="415015.SAMN05660462_02962"/>
<dbReference type="EMBL" id="FNQE01000049">
    <property type="protein sequence ID" value="SDZ38417.1"/>
    <property type="molecule type" value="Genomic_DNA"/>
</dbReference>
<evidence type="ECO:0000313" key="2">
    <source>
        <dbReference type="EMBL" id="SDZ38417.1"/>
    </source>
</evidence>
<accession>A0A1H3SL10</accession>
<keyword evidence="3" id="KW-1185">Reference proteome</keyword>
<dbReference type="RefSeq" id="WP_091733002.1">
    <property type="nucleotide sequence ID" value="NZ_FNQE01000049.1"/>
</dbReference>
<dbReference type="Proteomes" id="UP000198625">
    <property type="component" value="Unassembled WGS sequence"/>
</dbReference>
<sequence length="375" mass="43042">MIAKEENTKGKKLIWIVLTIIIIGLLFFSKSLKDKVQDLFKQTEKSLQIVQNTNVVWTSNGETQDYDGIIVNSDNKSINSYNLLGNKIWSKDIGLDAPLTHFGENTIYLVDKSKGKIIALNSEGEEKWGYDARQSINKVVEKNGFLIIYTKAGEQIDQINVLDEKGALMANTIVDKGRLLSSNVSADKKNFVFTTIDLSESKVKTSLLLYTIEGELLWKKDFLDWIIYNADFIDDDMIIVSDNKLMSINMEGETLWSKDINRLKDVKIDLRQKQIHVLYERDKTYIETLGTNGKTKDKLVLDESYNHIYMNKKDIFLIGGRKLIGVNGDKIFLRYICDDEIEKISFIKGNILIFTKENFLVGKLYNKKEETNIDE</sequence>
<feature type="transmembrane region" description="Helical" evidence="1">
    <location>
        <begin position="12"/>
        <end position="29"/>
    </location>
</feature>
<dbReference type="AlphaFoldDB" id="A0A1H3SL10"/>
<proteinExistence type="predicted"/>
<keyword evidence="1" id="KW-0812">Transmembrane</keyword>
<gene>
    <name evidence="2" type="ORF">SAMN05660462_02962</name>
</gene>
<dbReference type="SUPFAM" id="SSF50998">
    <property type="entry name" value="Quinoprotein alcohol dehydrogenase-like"/>
    <property type="match status" value="1"/>
</dbReference>
<protein>
    <recommendedName>
        <fullName evidence="4">PQQ-like domain-containing protein</fullName>
    </recommendedName>
</protein>
<dbReference type="InterPro" id="IPR043765">
    <property type="entry name" value="DUF5711"/>
</dbReference>
<name>A0A1H3SL10_9FIRM</name>